<evidence type="ECO:0000313" key="2">
    <source>
        <dbReference type="Proteomes" id="UP001485043"/>
    </source>
</evidence>
<protein>
    <submittedName>
        <fullName evidence="1">Uncharacterized protein</fullName>
    </submittedName>
</protein>
<sequence length="182" mass="19979">MDSLLSSFQGPPGGQLKLAATVQLGLCLIASIWAPDTAGAIAVLGILAVVLSNLELLQLFLYLNPATVLLDIIQLTIQSSSWWTLFKVLEILVKIGGTYFAYNVWQQEAAGGEQAGIADSRAVMFWLLQQFECCLWCLPVNGGDSSYKEMQYLPRFFKSQCTAPQFKTFHQEKAGVIVFPAP</sequence>
<reference evidence="1 2" key="1">
    <citation type="journal article" date="2024" name="Nat. Commun.">
        <title>Phylogenomics reveals the evolutionary origins of lichenization in chlorophyte algae.</title>
        <authorList>
            <person name="Puginier C."/>
            <person name="Libourel C."/>
            <person name="Otte J."/>
            <person name="Skaloud P."/>
            <person name="Haon M."/>
            <person name="Grisel S."/>
            <person name="Petersen M."/>
            <person name="Berrin J.G."/>
            <person name="Delaux P.M."/>
            <person name="Dal Grande F."/>
            <person name="Keller J."/>
        </authorList>
    </citation>
    <scope>NUCLEOTIDE SEQUENCE [LARGE SCALE GENOMIC DNA]</scope>
    <source>
        <strain evidence="1 2">SAG 2523</strain>
    </source>
</reference>
<organism evidence="1 2">
    <name type="scientific">Apatococcus fuscideae</name>
    <dbReference type="NCBI Taxonomy" id="2026836"/>
    <lineage>
        <taxon>Eukaryota</taxon>
        <taxon>Viridiplantae</taxon>
        <taxon>Chlorophyta</taxon>
        <taxon>core chlorophytes</taxon>
        <taxon>Trebouxiophyceae</taxon>
        <taxon>Chlorellales</taxon>
        <taxon>Chlorellaceae</taxon>
        <taxon>Apatococcus</taxon>
    </lineage>
</organism>
<comment type="caution">
    <text evidence="1">The sequence shown here is derived from an EMBL/GenBank/DDBJ whole genome shotgun (WGS) entry which is preliminary data.</text>
</comment>
<evidence type="ECO:0000313" key="1">
    <source>
        <dbReference type="EMBL" id="KAK9868948.1"/>
    </source>
</evidence>
<keyword evidence="2" id="KW-1185">Reference proteome</keyword>
<dbReference type="AlphaFoldDB" id="A0AAW1TKA6"/>
<name>A0AAW1TKA6_9CHLO</name>
<proteinExistence type="predicted"/>
<dbReference type="EMBL" id="JALJOV010000005">
    <property type="protein sequence ID" value="KAK9868948.1"/>
    <property type="molecule type" value="Genomic_DNA"/>
</dbReference>
<dbReference type="Proteomes" id="UP001485043">
    <property type="component" value="Unassembled WGS sequence"/>
</dbReference>
<accession>A0AAW1TKA6</accession>
<gene>
    <name evidence="1" type="ORF">WJX84_006549</name>
</gene>